<dbReference type="GO" id="GO:0043161">
    <property type="term" value="P:proteasome-mediated ubiquitin-dependent protein catabolic process"/>
    <property type="evidence" value="ECO:0007669"/>
    <property type="project" value="TreeGrafter"/>
</dbReference>
<name>A0A9P4MN52_9PEZI</name>
<gene>
    <name evidence="7" type="ORF">K461DRAFT_221511</name>
</gene>
<evidence type="ECO:0000256" key="2">
    <source>
        <dbReference type="ARBA" id="ARBA00004496"/>
    </source>
</evidence>
<keyword evidence="8" id="KW-1185">Reference proteome</keyword>
<dbReference type="GO" id="GO:0034657">
    <property type="term" value="C:GID complex"/>
    <property type="evidence" value="ECO:0007669"/>
    <property type="project" value="TreeGrafter"/>
</dbReference>
<feature type="compositionally biased region" description="Acidic residues" evidence="6">
    <location>
        <begin position="730"/>
        <end position="748"/>
    </location>
</feature>
<dbReference type="Proteomes" id="UP000799439">
    <property type="component" value="Unassembled WGS sequence"/>
</dbReference>
<feature type="compositionally biased region" description="Low complexity" evidence="6">
    <location>
        <begin position="859"/>
        <end position="876"/>
    </location>
</feature>
<evidence type="ECO:0000256" key="3">
    <source>
        <dbReference type="ARBA" id="ARBA00022490"/>
    </source>
</evidence>
<proteinExistence type="predicted"/>
<dbReference type="SMART" id="SM00185">
    <property type="entry name" value="ARM"/>
    <property type="match status" value="4"/>
</dbReference>
<dbReference type="PANTHER" id="PTHR15651:SF7">
    <property type="entry name" value="ARMADILLO REPEAT-CONTAINING PROTEIN 8"/>
    <property type="match status" value="1"/>
</dbReference>
<dbReference type="EMBL" id="ML996082">
    <property type="protein sequence ID" value="KAF2155879.1"/>
    <property type="molecule type" value="Genomic_DNA"/>
</dbReference>
<keyword evidence="4" id="KW-0677">Repeat</keyword>
<reference evidence="7" key="1">
    <citation type="journal article" date="2020" name="Stud. Mycol.">
        <title>101 Dothideomycetes genomes: a test case for predicting lifestyles and emergence of pathogens.</title>
        <authorList>
            <person name="Haridas S."/>
            <person name="Albert R."/>
            <person name="Binder M."/>
            <person name="Bloem J."/>
            <person name="Labutti K."/>
            <person name="Salamov A."/>
            <person name="Andreopoulos B."/>
            <person name="Baker S."/>
            <person name="Barry K."/>
            <person name="Bills G."/>
            <person name="Bluhm B."/>
            <person name="Cannon C."/>
            <person name="Castanera R."/>
            <person name="Culley D."/>
            <person name="Daum C."/>
            <person name="Ezra D."/>
            <person name="Gonzalez J."/>
            <person name="Henrissat B."/>
            <person name="Kuo A."/>
            <person name="Liang C."/>
            <person name="Lipzen A."/>
            <person name="Lutzoni F."/>
            <person name="Magnuson J."/>
            <person name="Mondo S."/>
            <person name="Nolan M."/>
            <person name="Ohm R."/>
            <person name="Pangilinan J."/>
            <person name="Park H.-J."/>
            <person name="Ramirez L."/>
            <person name="Alfaro M."/>
            <person name="Sun H."/>
            <person name="Tritt A."/>
            <person name="Yoshinaga Y."/>
            <person name="Zwiers L.-H."/>
            <person name="Turgeon B."/>
            <person name="Goodwin S."/>
            <person name="Spatafora J."/>
            <person name="Crous P."/>
            <person name="Grigoriev I."/>
        </authorList>
    </citation>
    <scope>NUCLEOTIDE SEQUENCE</scope>
    <source>
        <strain evidence="7">CBS 260.36</strain>
    </source>
</reference>
<evidence type="ECO:0000256" key="5">
    <source>
        <dbReference type="ARBA" id="ARBA00023242"/>
    </source>
</evidence>
<dbReference type="GO" id="GO:0005634">
    <property type="term" value="C:nucleus"/>
    <property type="evidence" value="ECO:0007669"/>
    <property type="project" value="UniProtKB-SubCell"/>
</dbReference>
<accession>A0A9P4MN52</accession>
<feature type="region of interest" description="Disordered" evidence="6">
    <location>
        <begin position="726"/>
        <end position="749"/>
    </location>
</feature>
<dbReference type="Gene3D" id="1.25.10.10">
    <property type="entry name" value="Leucine-rich Repeat Variant"/>
    <property type="match status" value="2"/>
</dbReference>
<evidence type="ECO:0000313" key="8">
    <source>
        <dbReference type="Proteomes" id="UP000799439"/>
    </source>
</evidence>
<dbReference type="OrthoDB" id="5559898at2759"/>
<dbReference type="SUPFAM" id="SSF48371">
    <property type="entry name" value="ARM repeat"/>
    <property type="match status" value="2"/>
</dbReference>
<evidence type="ECO:0000256" key="4">
    <source>
        <dbReference type="ARBA" id="ARBA00022737"/>
    </source>
</evidence>
<dbReference type="InterPro" id="IPR016024">
    <property type="entry name" value="ARM-type_fold"/>
</dbReference>
<feature type="compositionally biased region" description="Polar residues" evidence="6">
    <location>
        <begin position="849"/>
        <end position="858"/>
    </location>
</feature>
<organism evidence="7 8">
    <name type="scientific">Myriangium duriaei CBS 260.36</name>
    <dbReference type="NCBI Taxonomy" id="1168546"/>
    <lineage>
        <taxon>Eukaryota</taxon>
        <taxon>Fungi</taxon>
        <taxon>Dikarya</taxon>
        <taxon>Ascomycota</taxon>
        <taxon>Pezizomycotina</taxon>
        <taxon>Dothideomycetes</taxon>
        <taxon>Dothideomycetidae</taxon>
        <taxon>Myriangiales</taxon>
        <taxon>Myriangiaceae</taxon>
        <taxon>Myriangium</taxon>
    </lineage>
</organism>
<sequence length="997" mass="107540">MDTALIDTVRDVASTADITLQIQRLRRIKNDTVGHALRKELVITNGLLANLELILAAAAKASGKQSEQRQWSLEDEARLQATLILDTLANGGPSFVSPIMLSNTTLHLFNALIPSEVPSRIVIASLRALNSLAASSNLTELSPSSSTPSPLALQAFNKTNSLRLIQLLKSPVHTPDGRHYIDSTAGLIATACLDDLSRASLTKAGTLEALASLLADFALHDSRLSNSRTISQTPRLSSKTVCKILNAISAIIRNSDYRSYRLLLASAFRRVFTASSSQSANASFGSDAISASYSARSEGWVVTDSLLPKVLAPTAKTVTFGSQQFTSLQSSGSRFSGDTLLASFGTCDPLCSWLIHLSRTFDTPSGRLAALRLLALENASLDLDPQGTSWNGRVKGRERQLALLALPVAVKLVQDAITTLSLPNDTSDDVKVLREEACTVLALLIKGRPELQKTAVDAGAIKYVSLMLRKSFDPVSIARPMWSAQQQDSIVHSTVPSAQMGDPSLPPEIAHVMKIRAGALKALAAIAERDDTHRKLVIDQGMVNYLIDSLVPITDSSLANLSSASVICNFNTVFVMVAACEAASSLSRSVSLLRTSLIDAGIAKPILALLQHSDTDVQVAATSVCCNLVLDFSPMRQDLMDAGAMKTLCDHARRSNPALRVASLWALKHLVLHAPKEVKIEALDELGPGWLVQAISGDSRADLPSATPMGMSTPNAAGEQVDILNAPDTPEMDLDTPDEDLPDDESENGEIQFDQVGTPFQSSSMRSTLKPNINALSTLRILREREANPALQSREEDIQVQEQALDFVRNLMNGDDAPGMIDHLNSAISFGRLFELLHAKLEPPPPAPSRSTLTSGLRASSGSQTQSSATSSCTSATPETIVNSAVHIMTHISAASSRHKQVLIAQKPLLRALLPHFNHPDPRIRTICVWTVINLTWVEDQSDRDDARRRALELRTVGVEEKVRQLQGDSDLDVRERCKVAVRQLEELLSGSGGRGR</sequence>
<evidence type="ECO:0000313" key="7">
    <source>
        <dbReference type="EMBL" id="KAF2155879.1"/>
    </source>
</evidence>
<evidence type="ECO:0000256" key="6">
    <source>
        <dbReference type="SAM" id="MobiDB-lite"/>
    </source>
</evidence>
<dbReference type="AlphaFoldDB" id="A0A9P4MN52"/>
<comment type="caution">
    <text evidence="7">The sequence shown here is derived from an EMBL/GenBank/DDBJ whole genome shotgun (WGS) entry which is preliminary data.</text>
</comment>
<protein>
    <submittedName>
        <fullName evidence="7">ARM repeat-containing protein</fullName>
    </submittedName>
</protein>
<comment type="subcellular location">
    <subcellularLocation>
        <location evidence="2">Cytoplasm</location>
    </subcellularLocation>
    <subcellularLocation>
        <location evidence="1">Nucleus</location>
    </subcellularLocation>
</comment>
<keyword evidence="3" id="KW-0963">Cytoplasm</keyword>
<feature type="region of interest" description="Disordered" evidence="6">
    <location>
        <begin position="841"/>
        <end position="876"/>
    </location>
</feature>
<dbReference type="GO" id="GO:0005737">
    <property type="term" value="C:cytoplasm"/>
    <property type="evidence" value="ECO:0007669"/>
    <property type="project" value="UniProtKB-SubCell"/>
</dbReference>
<keyword evidence="5" id="KW-0539">Nucleus</keyword>
<evidence type="ECO:0000256" key="1">
    <source>
        <dbReference type="ARBA" id="ARBA00004123"/>
    </source>
</evidence>
<dbReference type="InterPro" id="IPR000225">
    <property type="entry name" value="Armadillo"/>
</dbReference>
<dbReference type="PANTHER" id="PTHR15651">
    <property type="entry name" value="ARMADILLO REPEAT-CONTAINING PROTEIN 8"/>
    <property type="match status" value="1"/>
</dbReference>
<dbReference type="InterPro" id="IPR011989">
    <property type="entry name" value="ARM-like"/>
</dbReference>
<dbReference type="InterPro" id="IPR038739">
    <property type="entry name" value="ARMC8/Vid28"/>
</dbReference>